<name>A0A5B9WB25_9BACT</name>
<dbReference type="InterPro" id="IPR013325">
    <property type="entry name" value="RNA_pol_sigma_r2"/>
</dbReference>
<evidence type="ECO:0000256" key="2">
    <source>
        <dbReference type="ARBA" id="ARBA00023015"/>
    </source>
</evidence>
<dbReference type="OrthoDB" id="274519at2"/>
<dbReference type="Gene3D" id="1.10.1740.10">
    <property type="match status" value="1"/>
</dbReference>
<feature type="domain" description="RNA polymerase sigma-70 ECF-like HTH" evidence="7">
    <location>
        <begin position="8"/>
        <end position="188"/>
    </location>
</feature>
<evidence type="ECO:0000256" key="3">
    <source>
        <dbReference type="ARBA" id="ARBA00023082"/>
    </source>
</evidence>
<dbReference type="Proteomes" id="UP000324233">
    <property type="component" value="Chromosome"/>
</dbReference>
<dbReference type="NCBIfam" id="TIGR02937">
    <property type="entry name" value="sigma70-ECF"/>
    <property type="match status" value="1"/>
</dbReference>
<dbReference type="InterPro" id="IPR013324">
    <property type="entry name" value="RNA_pol_sigma_r3/r4-like"/>
</dbReference>
<evidence type="ECO:0000256" key="5">
    <source>
        <dbReference type="ARBA" id="ARBA00023163"/>
    </source>
</evidence>
<evidence type="ECO:0000256" key="1">
    <source>
        <dbReference type="ARBA" id="ARBA00010641"/>
    </source>
</evidence>
<evidence type="ECO:0000313" key="8">
    <source>
        <dbReference type="EMBL" id="QEH37687.1"/>
    </source>
</evidence>
<evidence type="ECO:0000259" key="7">
    <source>
        <dbReference type="Pfam" id="PF07638"/>
    </source>
</evidence>
<proteinExistence type="inferred from homology"/>
<keyword evidence="3" id="KW-0731">Sigma factor</keyword>
<dbReference type="GO" id="GO:0003677">
    <property type="term" value="F:DNA binding"/>
    <property type="evidence" value="ECO:0007669"/>
    <property type="project" value="UniProtKB-KW"/>
</dbReference>
<dbReference type="AlphaFoldDB" id="A0A5B9WB25"/>
<feature type="region of interest" description="Disordered" evidence="6">
    <location>
        <begin position="94"/>
        <end position="126"/>
    </location>
</feature>
<dbReference type="Gene3D" id="1.10.10.10">
    <property type="entry name" value="Winged helix-like DNA-binding domain superfamily/Winged helix DNA-binding domain"/>
    <property type="match status" value="1"/>
</dbReference>
<accession>A0A5B9WB25</accession>
<dbReference type="SUPFAM" id="SSF88659">
    <property type="entry name" value="Sigma3 and sigma4 domains of RNA polymerase sigma factors"/>
    <property type="match status" value="1"/>
</dbReference>
<keyword evidence="2" id="KW-0805">Transcription regulation</keyword>
<dbReference type="Pfam" id="PF07638">
    <property type="entry name" value="Sigma70_ECF"/>
    <property type="match status" value="1"/>
</dbReference>
<dbReference type="SUPFAM" id="SSF88946">
    <property type="entry name" value="Sigma2 domain of RNA polymerase sigma factors"/>
    <property type="match status" value="1"/>
</dbReference>
<evidence type="ECO:0000256" key="4">
    <source>
        <dbReference type="ARBA" id="ARBA00023125"/>
    </source>
</evidence>
<keyword evidence="5" id="KW-0804">Transcription</keyword>
<dbReference type="InterPro" id="IPR014284">
    <property type="entry name" value="RNA_pol_sigma-70_dom"/>
</dbReference>
<comment type="similarity">
    <text evidence="1">Belongs to the sigma-70 factor family. ECF subfamily.</text>
</comment>
<protein>
    <submittedName>
        <fullName evidence="8">RNA polymerase sigma factor</fullName>
    </submittedName>
</protein>
<dbReference type="InterPro" id="IPR036388">
    <property type="entry name" value="WH-like_DNA-bd_sf"/>
</dbReference>
<keyword evidence="4" id="KW-0238">DNA-binding</keyword>
<dbReference type="EMBL" id="CP042997">
    <property type="protein sequence ID" value="QEH37687.1"/>
    <property type="molecule type" value="Genomic_DNA"/>
</dbReference>
<dbReference type="PANTHER" id="PTHR43133:SF8">
    <property type="entry name" value="RNA POLYMERASE SIGMA FACTOR HI_1459-RELATED"/>
    <property type="match status" value="1"/>
</dbReference>
<feature type="compositionally biased region" description="Basic and acidic residues" evidence="6">
    <location>
        <begin position="94"/>
        <end position="110"/>
    </location>
</feature>
<evidence type="ECO:0000256" key="6">
    <source>
        <dbReference type="SAM" id="MobiDB-lite"/>
    </source>
</evidence>
<evidence type="ECO:0000313" key="9">
    <source>
        <dbReference type="Proteomes" id="UP000324233"/>
    </source>
</evidence>
<dbReference type="RefSeq" id="WP_148597212.1">
    <property type="nucleotide sequence ID" value="NZ_CP042997.1"/>
</dbReference>
<dbReference type="GO" id="GO:0016987">
    <property type="term" value="F:sigma factor activity"/>
    <property type="evidence" value="ECO:0007669"/>
    <property type="project" value="UniProtKB-KW"/>
</dbReference>
<dbReference type="InterPro" id="IPR039425">
    <property type="entry name" value="RNA_pol_sigma-70-like"/>
</dbReference>
<organism evidence="8 9">
    <name type="scientific">Aquisphaera giovannonii</name>
    <dbReference type="NCBI Taxonomy" id="406548"/>
    <lineage>
        <taxon>Bacteria</taxon>
        <taxon>Pseudomonadati</taxon>
        <taxon>Planctomycetota</taxon>
        <taxon>Planctomycetia</taxon>
        <taxon>Isosphaerales</taxon>
        <taxon>Isosphaeraceae</taxon>
        <taxon>Aquisphaera</taxon>
    </lineage>
</organism>
<dbReference type="PANTHER" id="PTHR43133">
    <property type="entry name" value="RNA POLYMERASE ECF-TYPE SIGMA FACTO"/>
    <property type="match status" value="1"/>
</dbReference>
<dbReference type="InterPro" id="IPR053812">
    <property type="entry name" value="HTH_Sigma70_ECF-like"/>
</dbReference>
<dbReference type="GO" id="GO:0006352">
    <property type="term" value="P:DNA-templated transcription initiation"/>
    <property type="evidence" value="ECO:0007669"/>
    <property type="project" value="InterPro"/>
</dbReference>
<dbReference type="KEGG" id="agv:OJF2_62780"/>
<sequence>MIDAPAFEELIRRVRAGDPAAAEELVRTYEPAIRRAVRFRLADARLGTLLDSMDICQSVLASFFVRAASGQYELESPEQLLGLLTAMARNKLASESRRQHAQRRDTRRVSAADGAAEMVADPDDSPSTVVAARDLLQEVRRRLSPDERRLLEMRNQGSEWTAIAASLGGGAEALRRRLSRALDRVARELGLDDEP</sequence>
<reference evidence="8 9" key="1">
    <citation type="submission" date="2019-08" db="EMBL/GenBank/DDBJ databases">
        <title>Deep-cultivation of Planctomycetes and their phenomic and genomic characterization uncovers novel biology.</title>
        <authorList>
            <person name="Wiegand S."/>
            <person name="Jogler M."/>
            <person name="Boedeker C."/>
            <person name="Pinto D."/>
            <person name="Vollmers J."/>
            <person name="Rivas-Marin E."/>
            <person name="Kohn T."/>
            <person name="Peeters S.H."/>
            <person name="Heuer A."/>
            <person name="Rast P."/>
            <person name="Oberbeckmann S."/>
            <person name="Bunk B."/>
            <person name="Jeske O."/>
            <person name="Meyerdierks A."/>
            <person name="Storesund J.E."/>
            <person name="Kallscheuer N."/>
            <person name="Luecker S."/>
            <person name="Lage O.M."/>
            <person name="Pohl T."/>
            <person name="Merkel B.J."/>
            <person name="Hornburger P."/>
            <person name="Mueller R.-W."/>
            <person name="Bruemmer F."/>
            <person name="Labrenz M."/>
            <person name="Spormann A.M."/>
            <person name="Op den Camp H."/>
            <person name="Overmann J."/>
            <person name="Amann R."/>
            <person name="Jetten M.S.M."/>
            <person name="Mascher T."/>
            <person name="Medema M.H."/>
            <person name="Devos D.P."/>
            <person name="Kaster A.-K."/>
            <person name="Ovreas L."/>
            <person name="Rohde M."/>
            <person name="Galperin M.Y."/>
            <person name="Jogler C."/>
        </authorList>
    </citation>
    <scope>NUCLEOTIDE SEQUENCE [LARGE SCALE GENOMIC DNA]</scope>
    <source>
        <strain evidence="8 9">OJF2</strain>
    </source>
</reference>
<gene>
    <name evidence="8" type="ORF">OJF2_62780</name>
</gene>
<keyword evidence="9" id="KW-1185">Reference proteome</keyword>